<reference evidence="1 2" key="1">
    <citation type="submission" date="2018-10" db="EMBL/GenBank/DDBJ databases">
        <title>Tessaracoccus antarcticuss sp. nov., isolated from sediment.</title>
        <authorList>
            <person name="Zhou L.Y."/>
            <person name="Du Z.J."/>
        </authorList>
    </citation>
    <scope>NUCLEOTIDE SEQUENCE [LARGE SCALE GENOMIC DNA]</scope>
    <source>
        <strain evidence="1 2">JDX10</strain>
    </source>
</reference>
<dbReference type="RefSeq" id="WP_121899803.1">
    <property type="nucleotide sequence ID" value="NZ_REFW01000001.1"/>
</dbReference>
<name>A0A3M0GAD8_9ACTN</name>
<sequence>MTVMRDTSTATSASVMSSGPAGLLLGRGQGGPVTVRLFRPEPTRAFLSAPEWVKWLIAFRAVCLGGHVSVIAGDHRPWLGLADTIRACGGTIDLLRSADELPGQGRVYRPSLIIDEQGAVTPQMRLGAWQALVTASNPAAEASVSDMRNSDMSIIVPAEGRTSENLRRAYALSPAQMKQATNLGDSDVVCASVRRLVKVSMPPSPTEYRVLFGR</sequence>
<gene>
    <name evidence="1" type="ORF">EAX62_00865</name>
</gene>
<evidence type="ECO:0000313" key="1">
    <source>
        <dbReference type="EMBL" id="RMB61257.1"/>
    </source>
</evidence>
<dbReference type="Proteomes" id="UP000275256">
    <property type="component" value="Unassembled WGS sequence"/>
</dbReference>
<organism evidence="1 2">
    <name type="scientific">Tessaracoccus antarcticus</name>
    <dbReference type="NCBI Taxonomy" id="2479848"/>
    <lineage>
        <taxon>Bacteria</taxon>
        <taxon>Bacillati</taxon>
        <taxon>Actinomycetota</taxon>
        <taxon>Actinomycetes</taxon>
        <taxon>Propionibacteriales</taxon>
        <taxon>Propionibacteriaceae</taxon>
        <taxon>Tessaracoccus</taxon>
    </lineage>
</organism>
<proteinExistence type="predicted"/>
<accession>A0A3M0GAD8</accession>
<dbReference type="EMBL" id="REFW01000001">
    <property type="protein sequence ID" value="RMB61257.1"/>
    <property type="molecule type" value="Genomic_DNA"/>
</dbReference>
<keyword evidence="2" id="KW-1185">Reference proteome</keyword>
<dbReference type="AlphaFoldDB" id="A0A3M0GAD8"/>
<evidence type="ECO:0000313" key="2">
    <source>
        <dbReference type="Proteomes" id="UP000275256"/>
    </source>
</evidence>
<protein>
    <submittedName>
        <fullName evidence="1">Uncharacterized protein</fullName>
    </submittedName>
</protein>
<comment type="caution">
    <text evidence="1">The sequence shown here is derived from an EMBL/GenBank/DDBJ whole genome shotgun (WGS) entry which is preliminary data.</text>
</comment>